<gene>
    <name evidence="1" type="ORF">OVN521_LOCUS45902</name>
</gene>
<dbReference type="AlphaFoldDB" id="A0A821DI14"/>
<feature type="non-terminal residue" evidence="1">
    <location>
        <position position="1"/>
    </location>
</feature>
<feature type="non-terminal residue" evidence="1">
    <location>
        <position position="105"/>
    </location>
</feature>
<dbReference type="Proteomes" id="UP000663866">
    <property type="component" value="Unassembled WGS sequence"/>
</dbReference>
<evidence type="ECO:0000313" key="2">
    <source>
        <dbReference type="Proteomes" id="UP000663866"/>
    </source>
</evidence>
<sequence>ADNVTLSHDHEHSKKLAQYLSSLNEQAKLNIINYQQKYKHRYDTNRPDPSYNIGDIVLVKTLNHRSKFDIRYEGPFRIIKKMTSKTFVVQHIKKQTLQRQVTTDV</sequence>
<organism evidence="1 2">
    <name type="scientific">Rotaria magnacalcarata</name>
    <dbReference type="NCBI Taxonomy" id="392030"/>
    <lineage>
        <taxon>Eukaryota</taxon>
        <taxon>Metazoa</taxon>
        <taxon>Spiralia</taxon>
        <taxon>Gnathifera</taxon>
        <taxon>Rotifera</taxon>
        <taxon>Eurotatoria</taxon>
        <taxon>Bdelloidea</taxon>
        <taxon>Philodinida</taxon>
        <taxon>Philodinidae</taxon>
        <taxon>Rotaria</taxon>
    </lineage>
</organism>
<keyword evidence="2" id="KW-1185">Reference proteome</keyword>
<evidence type="ECO:0000313" key="1">
    <source>
        <dbReference type="EMBL" id="CAF4620785.1"/>
    </source>
</evidence>
<accession>A0A821DI14</accession>
<comment type="caution">
    <text evidence="1">The sequence shown here is derived from an EMBL/GenBank/DDBJ whole genome shotgun (WGS) entry which is preliminary data.</text>
</comment>
<name>A0A821DI14_9BILA</name>
<proteinExistence type="predicted"/>
<protein>
    <submittedName>
        <fullName evidence="1">Uncharacterized protein</fullName>
    </submittedName>
</protein>
<reference evidence="1" key="1">
    <citation type="submission" date="2021-02" db="EMBL/GenBank/DDBJ databases">
        <authorList>
            <person name="Nowell W R."/>
        </authorList>
    </citation>
    <scope>NUCLEOTIDE SEQUENCE</scope>
</reference>
<dbReference type="EMBL" id="CAJOBG010077971">
    <property type="protein sequence ID" value="CAF4620785.1"/>
    <property type="molecule type" value="Genomic_DNA"/>
</dbReference>